<evidence type="ECO:0000313" key="9">
    <source>
        <dbReference type="EMBL" id="CCI86671.1"/>
    </source>
</evidence>
<keyword evidence="6 8" id="KW-1133">Transmembrane helix</keyword>
<evidence type="ECO:0000256" key="3">
    <source>
        <dbReference type="ARBA" id="ARBA00022448"/>
    </source>
</evidence>
<feature type="transmembrane region" description="Helical" evidence="8">
    <location>
        <begin position="202"/>
        <end position="218"/>
    </location>
</feature>
<evidence type="ECO:0000256" key="7">
    <source>
        <dbReference type="ARBA" id="ARBA00023136"/>
    </source>
</evidence>
<feature type="transmembrane region" description="Helical" evidence="8">
    <location>
        <begin position="74"/>
        <end position="97"/>
    </location>
</feature>
<dbReference type="EMBL" id="CAKC01000031">
    <property type="protein sequence ID" value="CCI86671.1"/>
    <property type="molecule type" value="Genomic_DNA"/>
</dbReference>
<dbReference type="GO" id="GO:0005886">
    <property type="term" value="C:plasma membrane"/>
    <property type="evidence" value="ECO:0007669"/>
    <property type="project" value="UniProtKB-SubCell"/>
</dbReference>
<proteinExistence type="inferred from homology"/>
<dbReference type="Proteomes" id="UP000009326">
    <property type="component" value="Unassembled WGS sequence"/>
</dbReference>
<evidence type="ECO:0000313" key="10">
    <source>
        <dbReference type="Proteomes" id="UP000009326"/>
    </source>
</evidence>
<dbReference type="OrthoDB" id="2329556at2"/>
<feature type="transmembrane region" description="Helical" evidence="8">
    <location>
        <begin position="173"/>
        <end position="195"/>
    </location>
</feature>
<keyword evidence="7 8" id="KW-0472">Membrane</keyword>
<organism evidence="9 10">
    <name type="scientific">Lactobacillus gigeriorum DSM 23908 = CRBIP 24.85</name>
    <dbReference type="NCBI Taxonomy" id="1423751"/>
    <lineage>
        <taxon>Bacteria</taxon>
        <taxon>Bacillati</taxon>
        <taxon>Bacillota</taxon>
        <taxon>Bacilli</taxon>
        <taxon>Lactobacillales</taxon>
        <taxon>Lactobacillaceae</taxon>
        <taxon>Lactobacillus</taxon>
    </lineage>
</organism>
<reference evidence="9 10" key="1">
    <citation type="submission" date="2012-06" db="EMBL/GenBank/DDBJ databases">
        <title>Draft genome sequence of Lactobacillus gigeriorum CRBIP 24.85T, isolated from chicken crop.</title>
        <authorList>
            <person name="Cousin S."/>
            <person name="Ma L."/>
            <person name="Creno S."/>
            <person name="Clermont D."/>
            <person name="Loux V."/>
            <person name="Bizet C."/>
            <person name="Bouchier C."/>
        </authorList>
    </citation>
    <scope>NUCLEOTIDE SEQUENCE [LARGE SCALE GENOMIC DNA]</scope>
    <source>
        <strain evidence="10">CRBIP 24.85T</strain>
    </source>
</reference>
<accession>I7LCP5</accession>
<comment type="caution">
    <text evidence="9">The sequence shown here is derived from an EMBL/GenBank/DDBJ whole genome shotgun (WGS) entry which is preliminary data.</text>
</comment>
<dbReference type="PANTHER" id="PTHR30269">
    <property type="entry name" value="TRANSMEMBRANE PROTEIN YFCA"/>
    <property type="match status" value="1"/>
</dbReference>
<evidence type="ECO:0000256" key="2">
    <source>
        <dbReference type="ARBA" id="ARBA00009142"/>
    </source>
</evidence>
<feature type="transmembrane region" description="Helical" evidence="8">
    <location>
        <begin position="103"/>
        <end position="124"/>
    </location>
</feature>
<evidence type="ECO:0000256" key="5">
    <source>
        <dbReference type="ARBA" id="ARBA00022692"/>
    </source>
</evidence>
<sequence length="251" mass="26514">MTIGIFIFLVIAGVLAGMVSAIASMASLVSYPALLIAGAAPVIANITNTSALIFTGIGSTLSSLKEMKGHWKELAKYAVVMGIGAVVGSLLLVIFPGKIFEKIVPFLVLLSGGMLIISGNPKLTALAQNKTSKTKFFAYIGMIFCGIYTGYFGAAAGVINLIILPYLSDAKFITINAMKNILGSLGNLIALCIFISGGKVKWSFTIPLAIGLFIGGYLGQKTIKYLSAKLVRWITAFFSVILAGYLLYSAF</sequence>
<comment type="subcellular location">
    <subcellularLocation>
        <location evidence="1 8">Cell membrane</location>
        <topology evidence="1 8">Multi-pass membrane protein</topology>
    </subcellularLocation>
</comment>
<dbReference type="Pfam" id="PF01925">
    <property type="entry name" value="TauE"/>
    <property type="match status" value="1"/>
</dbReference>
<feature type="transmembrane region" description="Helical" evidence="8">
    <location>
        <begin position="136"/>
        <end position="167"/>
    </location>
</feature>
<dbReference type="RefSeq" id="WP_008472681.1">
    <property type="nucleotide sequence ID" value="NZ_AYZO01000003.1"/>
</dbReference>
<dbReference type="PANTHER" id="PTHR30269:SF0">
    <property type="entry name" value="MEMBRANE TRANSPORTER PROTEIN YFCA-RELATED"/>
    <property type="match status" value="1"/>
</dbReference>
<keyword evidence="4 8" id="KW-1003">Cell membrane</keyword>
<protein>
    <recommendedName>
        <fullName evidence="8">Probable membrane transporter protein</fullName>
    </recommendedName>
</protein>
<feature type="transmembrane region" description="Helical" evidence="8">
    <location>
        <begin position="230"/>
        <end position="248"/>
    </location>
</feature>
<dbReference type="InterPro" id="IPR002781">
    <property type="entry name" value="TM_pro_TauE-like"/>
</dbReference>
<evidence type="ECO:0000256" key="6">
    <source>
        <dbReference type="ARBA" id="ARBA00022989"/>
    </source>
</evidence>
<comment type="similarity">
    <text evidence="2 8">Belongs to the 4-toluene sulfonate uptake permease (TSUP) (TC 2.A.102) family.</text>
</comment>
<evidence type="ECO:0000256" key="4">
    <source>
        <dbReference type="ARBA" id="ARBA00022475"/>
    </source>
</evidence>
<keyword evidence="3" id="KW-0813">Transport</keyword>
<feature type="transmembrane region" description="Helical" evidence="8">
    <location>
        <begin position="31"/>
        <end position="54"/>
    </location>
</feature>
<dbReference type="STRING" id="1423751.FC38_GL000984"/>
<keyword evidence="5 8" id="KW-0812">Transmembrane</keyword>
<dbReference type="InterPro" id="IPR052017">
    <property type="entry name" value="TSUP"/>
</dbReference>
<dbReference type="AlphaFoldDB" id="I7LCP5"/>
<name>I7LCP5_9LACO</name>
<evidence type="ECO:0000256" key="8">
    <source>
        <dbReference type="RuleBase" id="RU363041"/>
    </source>
</evidence>
<evidence type="ECO:0000256" key="1">
    <source>
        <dbReference type="ARBA" id="ARBA00004651"/>
    </source>
</evidence>
<gene>
    <name evidence="9" type="ORF">BN52_08880</name>
</gene>